<feature type="transmembrane region" description="Helical" evidence="5">
    <location>
        <begin position="26"/>
        <end position="43"/>
    </location>
</feature>
<dbReference type="STRING" id="632773.BBEV_0928"/>
<evidence type="ECO:0000313" key="6">
    <source>
        <dbReference type="EMBL" id="AOM82298.1"/>
    </source>
</evidence>
<evidence type="ECO:0000256" key="4">
    <source>
        <dbReference type="ARBA" id="ARBA00023136"/>
    </source>
</evidence>
<gene>
    <name evidence="6" type="ORF">BBEV_0928</name>
</gene>
<reference evidence="6 7" key="1">
    <citation type="submission" date="2015-08" db="EMBL/GenBank/DDBJ databases">
        <title>The complete genome sequence of Bacillus beveridgei MLTeJB.</title>
        <authorList>
            <person name="Hanson T.E."/>
            <person name="Mesa C."/>
            <person name="Basesman S.M."/>
            <person name="Oremland R.S."/>
        </authorList>
    </citation>
    <scope>NUCLEOTIDE SEQUENCE [LARGE SCALE GENOMIC DNA]</scope>
    <source>
        <strain evidence="6 7">MLTeJB</strain>
    </source>
</reference>
<dbReference type="OrthoDB" id="1809613at2"/>
<feature type="transmembrane region" description="Helical" evidence="5">
    <location>
        <begin position="77"/>
        <end position="97"/>
    </location>
</feature>
<organism evidence="6 7">
    <name type="scientific">Salisediminibacterium beveridgei</name>
    <dbReference type="NCBI Taxonomy" id="632773"/>
    <lineage>
        <taxon>Bacteria</taxon>
        <taxon>Bacillati</taxon>
        <taxon>Bacillota</taxon>
        <taxon>Bacilli</taxon>
        <taxon>Bacillales</taxon>
        <taxon>Bacillaceae</taxon>
        <taxon>Salisediminibacterium</taxon>
    </lineage>
</organism>
<dbReference type="PANTHER" id="PTHR37306:SF1">
    <property type="entry name" value="COLICIN V PRODUCTION PROTEIN"/>
    <property type="match status" value="1"/>
</dbReference>
<comment type="subcellular location">
    <subcellularLocation>
        <location evidence="1">Membrane</location>
        <topology evidence="1">Multi-pass membrane protein</topology>
    </subcellularLocation>
</comment>
<evidence type="ECO:0000256" key="2">
    <source>
        <dbReference type="ARBA" id="ARBA00022692"/>
    </source>
</evidence>
<evidence type="ECO:0000256" key="5">
    <source>
        <dbReference type="SAM" id="Phobius"/>
    </source>
</evidence>
<dbReference type="RefSeq" id="WP_069364405.1">
    <property type="nucleotide sequence ID" value="NZ_CP012502.1"/>
</dbReference>
<sequence length="177" mass="20054">MLTWLIVLGLIVGVLSGYRRGIVLQLVHIAGLIIAFVVALRYYQPIGDELRLLIPFPQLAEGSEVSILNEEYGREMVFYRGMAFVGLFFLTKIVAQIVGSMLDFLANLPILNFFNQWLGAFFGLIEAVVIIVVLLHFASLIQWDFLQTALNHSSLAQWFFNSTPVISERLVEWFTAE</sequence>
<evidence type="ECO:0008006" key="8">
    <source>
        <dbReference type="Google" id="ProtNLM"/>
    </source>
</evidence>
<keyword evidence="4 5" id="KW-0472">Membrane</keyword>
<dbReference type="PANTHER" id="PTHR37306">
    <property type="entry name" value="COLICIN V PRODUCTION PROTEIN"/>
    <property type="match status" value="1"/>
</dbReference>
<evidence type="ECO:0000256" key="3">
    <source>
        <dbReference type="ARBA" id="ARBA00022989"/>
    </source>
</evidence>
<dbReference type="EMBL" id="CP012502">
    <property type="protein sequence ID" value="AOM82298.1"/>
    <property type="molecule type" value="Genomic_DNA"/>
</dbReference>
<keyword evidence="7" id="KW-1185">Reference proteome</keyword>
<dbReference type="InterPro" id="IPR003825">
    <property type="entry name" value="Colicin-V_CvpA"/>
</dbReference>
<keyword evidence="3 5" id="KW-1133">Transmembrane helix</keyword>
<name>A0A1D7QTK0_9BACI</name>
<dbReference type="AlphaFoldDB" id="A0A1D7QTK0"/>
<dbReference type="Proteomes" id="UP000094463">
    <property type="component" value="Chromosome"/>
</dbReference>
<dbReference type="KEGG" id="bbev:BBEV_0928"/>
<proteinExistence type="predicted"/>
<feature type="transmembrane region" description="Helical" evidence="5">
    <location>
        <begin position="117"/>
        <end position="138"/>
    </location>
</feature>
<accession>A0A1D7QTK0</accession>
<evidence type="ECO:0000313" key="7">
    <source>
        <dbReference type="Proteomes" id="UP000094463"/>
    </source>
</evidence>
<dbReference type="Pfam" id="PF02674">
    <property type="entry name" value="Colicin_V"/>
    <property type="match status" value="1"/>
</dbReference>
<keyword evidence="2 5" id="KW-0812">Transmembrane</keyword>
<dbReference type="GO" id="GO:0016020">
    <property type="term" value="C:membrane"/>
    <property type="evidence" value="ECO:0007669"/>
    <property type="project" value="UniProtKB-SubCell"/>
</dbReference>
<dbReference type="GO" id="GO:0009403">
    <property type="term" value="P:toxin biosynthetic process"/>
    <property type="evidence" value="ECO:0007669"/>
    <property type="project" value="InterPro"/>
</dbReference>
<protein>
    <recommendedName>
        <fullName evidence="8">Membrane protein required for colicin V production</fullName>
    </recommendedName>
</protein>
<evidence type="ECO:0000256" key="1">
    <source>
        <dbReference type="ARBA" id="ARBA00004141"/>
    </source>
</evidence>